<reference evidence="19" key="2">
    <citation type="submission" date="2025-08" db="UniProtKB">
        <authorList>
            <consortium name="Ensembl"/>
        </authorList>
    </citation>
    <scope>IDENTIFICATION</scope>
</reference>
<dbReference type="PIRSF" id="PIRSF005557">
    <property type="entry name" value="Sialyl_trans"/>
    <property type="match status" value="1"/>
</dbReference>
<evidence type="ECO:0000256" key="3">
    <source>
        <dbReference type="ARBA" id="ARBA00006003"/>
    </source>
</evidence>
<dbReference type="OrthoDB" id="10264956at2759"/>
<evidence type="ECO:0000313" key="19">
    <source>
        <dbReference type="Ensembl" id="ENSMMDP00005007500.1"/>
    </source>
</evidence>
<evidence type="ECO:0000256" key="15">
    <source>
        <dbReference type="ARBA" id="ARBA00050664"/>
    </source>
</evidence>
<name>A0A667WPP8_9TELE</name>
<keyword evidence="5" id="KW-0808">Transferase</keyword>
<evidence type="ECO:0000256" key="2">
    <source>
        <dbReference type="ARBA" id="ARBA00004922"/>
    </source>
</evidence>
<comment type="subcellular location">
    <subcellularLocation>
        <location evidence="1">Golgi apparatus membrane</location>
        <topology evidence="1">Single-pass type II membrane protein</topology>
    </subcellularLocation>
</comment>
<evidence type="ECO:0000256" key="16">
    <source>
        <dbReference type="ARBA" id="ARBA00052285"/>
    </source>
</evidence>
<sequence length="381" mass="43412">MGIMRACPRKCVYLLLVVSCLIIFTIIYEQYQDKSVDRSLSVSGDRDEDSGWTEDDVWNFTPATQEETVEGPCSVRQLIRKDQLLGKHFSFSVPVLQWAGSLSKPTWERLRSHAPPYGWRGLPLTVVRSTLALLNSSHSGRLFERRSPDQCVRCAVVGNGGILRGSKQGQAIDSHDLVFRVNGAVTKGFEEDVGTKISFYGFTTNTMKHSLRFYRRDGFTKVPQGPEIRYIFIPSNIRDYVMMAAAIRGQTVTTGDDAGDWPPRYFGTRPPEHFKMLHPDFITYVTQGFLKSPLMSLRATGHLYMPSTGALMLMTALHTCDEVSAYGFITRNYADFSDHYYDSVRKPLKFYANHDMKMESWLWEALHHRGVMRLYQRAANS</sequence>
<keyword evidence="8 18" id="KW-1133">Transmembrane helix</keyword>
<comment type="pathway">
    <text evidence="2">Protein modification; protein glycosylation.</text>
</comment>
<keyword evidence="10 18" id="KW-0472">Membrane</keyword>
<dbReference type="GeneID" id="115363343"/>
<dbReference type="InterPro" id="IPR038578">
    <property type="entry name" value="GT29-like_sf"/>
</dbReference>
<evidence type="ECO:0000313" key="20">
    <source>
        <dbReference type="Proteomes" id="UP000472263"/>
    </source>
</evidence>
<evidence type="ECO:0000256" key="12">
    <source>
        <dbReference type="ARBA" id="ARBA00023180"/>
    </source>
</evidence>
<dbReference type="GO" id="GO:0001665">
    <property type="term" value="F:alpha-N-acetylgalactosaminide alpha-2,6-sialyltransferase activity"/>
    <property type="evidence" value="ECO:0007669"/>
    <property type="project" value="UniProtKB-EC"/>
</dbReference>
<evidence type="ECO:0000256" key="9">
    <source>
        <dbReference type="ARBA" id="ARBA00023034"/>
    </source>
</evidence>
<keyword evidence="11" id="KW-1015">Disulfide bond</keyword>
<evidence type="ECO:0000256" key="14">
    <source>
        <dbReference type="ARBA" id="ARBA00039109"/>
    </source>
</evidence>
<keyword evidence="20" id="KW-1185">Reference proteome</keyword>
<comment type="catalytic activity">
    <reaction evidence="15">
        <text>a 3-O-[N-acetyl-alpha-neuraminyl-(2-&gt;3)-beta-D-galactosyl-(1-&gt;3)-N-acetyl-alpha-D-galactosaminyl]-L-threonyl-[protein] + CMP-N-acetyl-beta-neuraminate = a 3-O-{alpha-Neu5Ac-(2-&gt;3)-beta-D-Gal-(1-&gt;3)-[alpha-Neu5Ac-(2-&gt;6)]-alpha-D-GalNAc}-L-threonyl-[protein] + CMP + H(+)</text>
        <dbReference type="Rhea" id="RHEA:81659"/>
        <dbReference type="Rhea" id="RHEA-COMP:14417"/>
        <dbReference type="Rhea" id="RHEA-COMP:16763"/>
        <dbReference type="ChEBI" id="CHEBI:15378"/>
        <dbReference type="ChEBI" id="CHEBI:57812"/>
        <dbReference type="ChEBI" id="CHEBI:60377"/>
        <dbReference type="ChEBI" id="CHEBI:139598"/>
        <dbReference type="ChEBI" id="CHEBI:156398"/>
    </reaction>
    <physiologicalReaction direction="left-to-right" evidence="15">
        <dbReference type="Rhea" id="RHEA:81660"/>
    </physiologicalReaction>
</comment>
<evidence type="ECO:0000256" key="4">
    <source>
        <dbReference type="ARBA" id="ARBA00022676"/>
    </source>
</evidence>
<dbReference type="InterPro" id="IPR001675">
    <property type="entry name" value="Glyco_trans_29"/>
</dbReference>
<dbReference type="RefSeq" id="XP_029913353.1">
    <property type="nucleotide sequence ID" value="XM_030057493.1"/>
</dbReference>
<evidence type="ECO:0000256" key="7">
    <source>
        <dbReference type="ARBA" id="ARBA00022968"/>
    </source>
</evidence>
<dbReference type="Pfam" id="PF00777">
    <property type="entry name" value="Glyco_transf_29"/>
    <property type="match status" value="1"/>
</dbReference>
<dbReference type="Gene3D" id="3.90.1480.20">
    <property type="entry name" value="Glycosyl transferase family 29"/>
    <property type="match status" value="1"/>
</dbReference>
<evidence type="ECO:0000256" key="10">
    <source>
        <dbReference type="ARBA" id="ARBA00023136"/>
    </source>
</evidence>
<evidence type="ECO:0000256" key="17">
    <source>
        <dbReference type="PIRSR" id="PIRSR005557-2"/>
    </source>
</evidence>
<evidence type="ECO:0000256" key="18">
    <source>
        <dbReference type="SAM" id="Phobius"/>
    </source>
</evidence>
<dbReference type="Ensembl" id="ENSMMDT00005007708.1">
    <property type="protein sequence ID" value="ENSMMDP00005007500.1"/>
    <property type="gene ID" value="ENSMMDG00005004087.1"/>
</dbReference>
<dbReference type="FunFam" id="3.90.1480.20:FF:000015">
    <property type="entry name" value="Lactosylceramide alpha-2,3-sialyltransferase"/>
    <property type="match status" value="1"/>
</dbReference>
<feature type="transmembrane region" description="Helical" evidence="18">
    <location>
        <begin position="12"/>
        <end position="31"/>
    </location>
</feature>
<dbReference type="AlphaFoldDB" id="A0A667WPP8"/>
<accession>A0A667WPP8</accession>
<feature type="disulfide bond" evidence="17">
    <location>
        <begin position="154"/>
        <end position="320"/>
    </location>
</feature>
<evidence type="ECO:0000256" key="13">
    <source>
        <dbReference type="ARBA" id="ARBA00036348"/>
    </source>
</evidence>
<proteinExistence type="inferred from homology"/>
<comment type="similarity">
    <text evidence="3">Belongs to the glycosyltransferase 29 family.</text>
</comment>
<dbReference type="InterPro" id="IPR012163">
    <property type="entry name" value="Sialyl_trans"/>
</dbReference>
<keyword evidence="9" id="KW-0333">Golgi apparatus</keyword>
<dbReference type="Proteomes" id="UP000472263">
    <property type="component" value="Chromosome 8"/>
</dbReference>
<protein>
    <recommendedName>
        <fullName evidence="14">alpha-N-acetylgalactosaminide alpha-2,6-sialyltransferase</fullName>
        <ecNumber evidence="14">2.4.3.3</ecNumber>
    </recommendedName>
</protein>
<evidence type="ECO:0000256" key="8">
    <source>
        <dbReference type="ARBA" id="ARBA00022989"/>
    </source>
</evidence>
<comment type="catalytic activity">
    <reaction evidence="16">
        <text>a 3-O-[N-acetyl-alpha-D-galactosaminyl]-L-threonyl-[protein] + CMP-N-acetyl-beta-neuraminate = a 3-O-[N-acetyl-alpha-neuraminosyl-(2-&gt;6)-N-acetyl-alpha-D-galactosaminyl]-L-threonyl-[protein] + CMP + H(+)</text>
        <dbReference type="Rhea" id="RHEA:81643"/>
        <dbReference type="Rhea" id="RHEA-COMP:11689"/>
        <dbReference type="Rhea" id="RHEA-COMP:19720"/>
        <dbReference type="ChEBI" id="CHEBI:15378"/>
        <dbReference type="ChEBI" id="CHEBI:57812"/>
        <dbReference type="ChEBI" id="CHEBI:60377"/>
        <dbReference type="ChEBI" id="CHEBI:87075"/>
        <dbReference type="ChEBI" id="CHEBI:231970"/>
    </reaction>
    <physiologicalReaction direction="left-to-right" evidence="16">
        <dbReference type="Rhea" id="RHEA:81644"/>
    </physiologicalReaction>
</comment>
<keyword evidence="4" id="KW-0328">Glycosyltransferase</keyword>
<evidence type="ECO:0000256" key="5">
    <source>
        <dbReference type="ARBA" id="ARBA00022679"/>
    </source>
</evidence>
<keyword evidence="7" id="KW-0735">Signal-anchor</keyword>
<reference evidence="19" key="1">
    <citation type="submission" date="2019-06" db="EMBL/GenBank/DDBJ databases">
        <authorList>
            <consortium name="Wellcome Sanger Institute Data Sharing"/>
        </authorList>
    </citation>
    <scope>NUCLEOTIDE SEQUENCE [LARGE SCALE GENOMIC DNA]</scope>
</reference>
<evidence type="ECO:0000256" key="6">
    <source>
        <dbReference type="ARBA" id="ARBA00022692"/>
    </source>
</evidence>
<dbReference type="GeneTree" id="ENSGT00940000160433"/>
<dbReference type="GO" id="GO:0006493">
    <property type="term" value="P:protein O-linked glycosylation"/>
    <property type="evidence" value="ECO:0007669"/>
    <property type="project" value="TreeGrafter"/>
</dbReference>
<evidence type="ECO:0000256" key="11">
    <source>
        <dbReference type="ARBA" id="ARBA00023157"/>
    </source>
</evidence>
<keyword evidence="6 18" id="KW-0812">Transmembrane</keyword>
<dbReference type="PANTHER" id="PTHR45941">
    <property type="entry name" value="ALPHA-N-ACETYLGALACTOSAMINIDE ALPHA-2,6-SIALYLTRANSFERASE 2-LIKE-RELATED"/>
    <property type="match status" value="1"/>
</dbReference>
<keyword evidence="12" id="KW-0325">Glycoprotein</keyword>
<dbReference type="InParanoid" id="A0A667WPP8"/>
<dbReference type="EC" id="2.4.3.3" evidence="14"/>
<evidence type="ECO:0000256" key="1">
    <source>
        <dbReference type="ARBA" id="ARBA00004323"/>
    </source>
</evidence>
<dbReference type="PANTHER" id="PTHR45941:SF5">
    <property type="entry name" value="ALPHA-N-ACETYLGALACTOSAMINIDE ALPHA-2,6-SIALYLTRANSFERASE 2"/>
    <property type="match status" value="1"/>
</dbReference>
<reference evidence="19" key="3">
    <citation type="submission" date="2025-09" db="UniProtKB">
        <authorList>
            <consortium name="Ensembl"/>
        </authorList>
    </citation>
    <scope>IDENTIFICATION</scope>
</reference>
<comment type="catalytic activity">
    <reaction evidence="13">
        <text>a beta-D-galactosyl-(1-&gt;3)-N-acetyl-alpha-D-galactosaminyl derivative + CMP-N-acetyl-beta-neuraminate = a beta-D-galactosyl-(1-&gt;3)-[N-acetyl-alpha-neuraminyl-(2-&gt;6)]-N-acetyl-alpha-D-galactosaminyl derivative + CMP + H(+)</text>
        <dbReference type="Rhea" id="RHEA:11136"/>
        <dbReference type="ChEBI" id="CHEBI:15378"/>
        <dbReference type="ChEBI" id="CHEBI:57812"/>
        <dbReference type="ChEBI" id="CHEBI:60377"/>
        <dbReference type="ChEBI" id="CHEBI:133470"/>
        <dbReference type="ChEBI" id="CHEBI:140764"/>
        <dbReference type="EC" id="2.4.3.3"/>
    </reaction>
    <physiologicalReaction direction="left-to-right" evidence="13">
        <dbReference type="Rhea" id="RHEA:11137"/>
    </physiologicalReaction>
</comment>
<dbReference type="GO" id="GO:0000139">
    <property type="term" value="C:Golgi membrane"/>
    <property type="evidence" value="ECO:0007669"/>
    <property type="project" value="UniProtKB-SubCell"/>
</dbReference>
<gene>
    <name evidence="19" type="primary">ST6GALNAC2</name>
</gene>
<organism evidence="19 20">
    <name type="scientific">Myripristis murdjan</name>
    <name type="common">pinecone soldierfish</name>
    <dbReference type="NCBI Taxonomy" id="586833"/>
    <lineage>
        <taxon>Eukaryota</taxon>
        <taxon>Metazoa</taxon>
        <taxon>Chordata</taxon>
        <taxon>Craniata</taxon>
        <taxon>Vertebrata</taxon>
        <taxon>Euteleostomi</taxon>
        <taxon>Actinopterygii</taxon>
        <taxon>Neopterygii</taxon>
        <taxon>Teleostei</taxon>
        <taxon>Neoteleostei</taxon>
        <taxon>Acanthomorphata</taxon>
        <taxon>Holocentriformes</taxon>
        <taxon>Holocentridae</taxon>
        <taxon>Myripristis</taxon>
    </lineage>
</organism>